<dbReference type="EMBL" id="JACHGJ010000002">
    <property type="protein sequence ID" value="MBB6480153.1"/>
    <property type="molecule type" value="Genomic_DNA"/>
</dbReference>
<dbReference type="RefSeq" id="WP_184746020.1">
    <property type="nucleotide sequence ID" value="NZ_JACHGJ010000002.1"/>
</dbReference>
<dbReference type="Gene3D" id="3.40.630.30">
    <property type="match status" value="1"/>
</dbReference>
<evidence type="ECO:0000313" key="5">
    <source>
        <dbReference type="Proteomes" id="UP000587760"/>
    </source>
</evidence>
<dbReference type="CDD" id="cd04301">
    <property type="entry name" value="NAT_SF"/>
    <property type="match status" value="1"/>
</dbReference>
<evidence type="ECO:0000259" key="3">
    <source>
        <dbReference type="PROSITE" id="PS51186"/>
    </source>
</evidence>
<reference evidence="4 5" key="1">
    <citation type="submission" date="2020-08" db="EMBL/GenBank/DDBJ databases">
        <title>Genomic Encyclopedia of Type Strains, Phase IV (KMG-IV): sequencing the most valuable type-strain genomes for metagenomic binning, comparative biology and taxonomic classification.</title>
        <authorList>
            <person name="Goeker M."/>
        </authorList>
    </citation>
    <scope>NUCLEOTIDE SEQUENCE [LARGE SCALE GENOMIC DNA]</scope>
    <source>
        <strain evidence="4 5">DSM 2461</strain>
    </source>
</reference>
<dbReference type="SUPFAM" id="SSF55729">
    <property type="entry name" value="Acyl-CoA N-acyltransferases (Nat)"/>
    <property type="match status" value="1"/>
</dbReference>
<keyword evidence="2" id="KW-0012">Acyltransferase</keyword>
<feature type="domain" description="N-acetyltransferase" evidence="3">
    <location>
        <begin position="7"/>
        <end position="160"/>
    </location>
</feature>
<accession>A0A841R8E0</accession>
<dbReference type="PANTHER" id="PTHR10545">
    <property type="entry name" value="DIAMINE N-ACETYLTRANSFERASE"/>
    <property type="match status" value="1"/>
</dbReference>
<keyword evidence="4" id="KW-0689">Ribosomal protein</keyword>
<organism evidence="4 5">
    <name type="scientific">Spirochaeta isovalerica</name>
    <dbReference type="NCBI Taxonomy" id="150"/>
    <lineage>
        <taxon>Bacteria</taxon>
        <taxon>Pseudomonadati</taxon>
        <taxon>Spirochaetota</taxon>
        <taxon>Spirochaetia</taxon>
        <taxon>Spirochaetales</taxon>
        <taxon>Spirochaetaceae</taxon>
        <taxon>Spirochaeta</taxon>
    </lineage>
</organism>
<dbReference type="GO" id="GO:0005840">
    <property type="term" value="C:ribosome"/>
    <property type="evidence" value="ECO:0007669"/>
    <property type="project" value="UniProtKB-KW"/>
</dbReference>
<keyword evidence="4" id="KW-0687">Ribonucleoprotein</keyword>
<evidence type="ECO:0000256" key="2">
    <source>
        <dbReference type="ARBA" id="ARBA00023315"/>
    </source>
</evidence>
<evidence type="ECO:0000256" key="1">
    <source>
        <dbReference type="ARBA" id="ARBA00022679"/>
    </source>
</evidence>
<dbReference type="Pfam" id="PF00583">
    <property type="entry name" value="Acetyltransf_1"/>
    <property type="match status" value="1"/>
</dbReference>
<dbReference type="InterPro" id="IPR000182">
    <property type="entry name" value="GNAT_dom"/>
</dbReference>
<proteinExistence type="predicted"/>
<evidence type="ECO:0000313" key="4">
    <source>
        <dbReference type="EMBL" id="MBB6480153.1"/>
    </source>
</evidence>
<dbReference type="Proteomes" id="UP000587760">
    <property type="component" value="Unassembled WGS sequence"/>
</dbReference>
<dbReference type="InterPro" id="IPR016181">
    <property type="entry name" value="Acyl_CoA_acyltransferase"/>
</dbReference>
<keyword evidence="1" id="KW-0808">Transferase</keyword>
<sequence length="160" mass="18496">MADYKIIDADYYKAEHIDDIITVLENYKTGEMGDGVPYTEVEKARLRTQFLVHPNVMVFLLYTKSGEIAGGAVCFKSFSTFNTDNIINIHDLCVIDKFRGRGYGRALTEYIVQKGKDQLCSRLTLEVREDNGIAQDLYKKFGFDDMAPKMHFWRKKLHHD</sequence>
<dbReference type="InterPro" id="IPR051016">
    <property type="entry name" value="Diverse_Substrate_AcTransf"/>
</dbReference>
<dbReference type="GO" id="GO:0008080">
    <property type="term" value="F:N-acetyltransferase activity"/>
    <property type="evidence" value="ECO:0007669"/>
    <property type="project" value="TreeGrafter"/>
</dbReference>
<gene>
    <name evidence="4" type="ORF">HNR50_001811</name>
</gene>
<dbReference type="PROSITE" id="PS51186">
    <property type="entry name" value="GNAT"/>
    <property type="match status" value="1"/>
</dbReference>
<comment type="caution">
    <text evidence="4">The sequence shown here is derived from an EMBL/GenBank/DDBJ whole genome shotgun (WGS) entry which is preliminary data.</text>
</comment>
<dbReference type="PANTHER" id="PTHR10545:SF29">
    <property type="entry name" value="GH14572P-RELATED"/>
    <property type="match status" value="1"/>
</dbReference>
<dbReference type="AlphaFoldDB" id="A0A841R8E0"/>
<protein>
    <submittedName>
        <fullName evidence="4">Ribosomal protein S18 acetylase RimI-like enzyme</fullName>
    </submittedName>
</protein>
<keyword evidence="5" id="KW-1185">Reference proteome</keyword>
<name>A0A841R8E0_9SPIO</name>